<feature type="domain" description="Major facilitator superfamily (MFS) profile" evidence="7">
    <location>
        <begin position="8"/>
        <end position="376"/>
    </location>
</feature>
<feature type="transmembrane region" description="Helical" evidence="6">
    <location>
        <begin position="160"/>
        <end position="181"/>
    </location>
</feature>
<dbReference type="CDD" id="cd17489">
    <property type="entry name" value="MFS_YfcJ_like"/>
    <property type="match status" value="1"/>
</dbReference>
<evidence type="ECO:0000256" key="5">
    <source>
        <dbReference type="ARBA" id="ARBA00023136"/>
    </source>
</evidence>
<reference evidence="8" key="1">
    <citation type="submission" date="2021-12" db="EMBL/GenBank/DDBJ databases">
        <title>Alicyclobacillaceae gen. nov., sp. nov., isolated from chalcocite enrichment system.</title>
        <authorList>
            <person name="Jiang Z."/>
        </authorList>
    </citation>
    <scope>NUCLEOTIDE SEQUENCE</scope>
    <source>
        <strain evidence="8">MYW30-H2</strain>
    </source>
</reference>
<feature type="transmembrane region" description="Helical" evidence="6">
    <location>
        <begin position="98"/>
        <end position="120"/>
    </location>
</feature>
<dbReference type="Proteomes" id="UP000830167">
    <property type="component" value="Chromosome"/>
</dbReference>
<evidence type="ECO:0000256" key="3">
    <source>
        <dbReference type="ARBA" id="ARBA00022692"/>
    </source>
</evidence>
<dbReference type="InterPro" id="IPR011701">
    <property type="entry name" value="MFS"/>
</dbReference>
<dbReference type="PANTHER" id="PTHR23531:SF2">
    <property type="entry name" value="PERMEASE"/>
    <property type="match status" value="1"/>
</dbReference>
<feature type="transmembrane region" description="Helical" evidence="6">
    <location>
        <begin position="202"/>
        <end position="226"/>
    </location>
</feature>
<feature type="transmembrane region" description="Helical" evidence="6">
    <location>
        <begin position="132"/>
        <end position="154"/>
    </location>
</feature>
<dbReference type="EMBL" id="CP089291">
    <property type="protein sequence ID" value="UOF89555.1"/>
    <property type="molecule type" value="Genomic_DNA"/>
</dbReference>
<keyword evidence="9" id="KW-1185">Reference proteome</keyword>
<accession>A0ABY4CGD8</accession>
<protein>
    <submittedName>
        <fullName evidence="8">MFS transporter</fullName>
    </submittedName>
</protein>
<dbReference type="InterPro" id="IPR052714">
    <property type="entry name" value="MFS_Exporter"/>
</dbReference>
<feature type="transmembrane region" description="Helical" evidence="6">
    <location>
        <begin position="321"/>
        <end position="344"/>
    </location>
</feature>
<feature type="transmembrane region" description="Helical" evidence="6">
    <location>
        <begin position="288"/>
        <end position="309"/>
    </location>
</feature>
<dbReference type="InterPro" id="IPR036259">
    <property type="entry name" value="MFS_trans_sf"/>
</dbReference>
<feature type="transmembrane region" description="Helical" evidence="6">
    <location>
        <begin position="263"/>
        <end position="282"/>
    </location>
</feature>
<evidence type="ECO:0000256" key="2">
    <source>
        <dbReference type="ARBA" id="ARBA00022448"/>
    </source>
</evidence>
<evidence type="ECO:0000259" key="7">
    <source>
        <dbReference type="PROSITE" id="PS50850"/>
    </source>
</evidence>
<dbReference type="PANTHER" id="PTHR23531">
    <property type="entry name" value="QUINOLENE RESISTANCE PROTEIN NORA"/>
    <property type="match status" value="1"/>
</dbReference>
<feature type="transmembrane region" description="Helical" evidence="6">
    <location>
        <begin position="74"/>
        <end position="92"/>
    </location>
</feature>
<evidence type="ECO:0000256" key="6">
    <source>
        <dbReference type="SAM" id="Phobius"/>
    </source>
</evidence>
<sequence>MERLWTRAFILMTMGTLFLFTAFYMLYPTLPLFIKQIGGNQSQVGLSMGVFMLASVILRPIIGGLLDRFGSRPFIVMGLIFFAVAMYLYGWIGGIVTLMALRILHGMSWAASTTSILTATTDMIPSNRRGEGLGWFGMSMTLAMAIGPMLGIWVQQNRSFHTLFLFAVGLSVVAMILTFGAKLPTRQKSGVRRKIEFFDRSILPIAVSIFFLFIAYGGITTFVPLFSDTIHVNSGTFFLIYAVTLVLARPFAGKLSDKYGEAFVIVPSLIITVLALAVLLFSSGLFGLIVSAILYGIGFGSAQPALQAATVRLVPVDRTGVANASFTTATDLGIGLGAMILGVVSQYTSYQIVFTVSAVSVAVSLLLFTFFVKRLLKNKKIRKLHIGSLPLEQDNA</sequence>
<keyword evidence="5 6" id="KW-0472">Membrane</keyword>
<dbReference type="InterPro" id="IPR020846">
    <property type="entry name" value="MFS_dom"/>
</dbReference>
<feature type="transmembrane region" description="Helical" evidence="6">
    <location>
        <begin position="42"/>
        <end position="62"/>
    </location>
</feature>
<gene>
    <name evidence="8" type="ORF">LSG31_16930</name>
</gene>
<dbReference type="Pfam" id="PF07690">
    <property type="entry name" value="MFS_1"/>
    <property type="match status" value="1"/>
</dbReference>
<proteinExistence type="predicted"/>
<keyword evidence="2" id="KW-0813">Transport</keyword>
<evidence type="ECO:0000313" key="9">
    <source>
        <dbReference type="Proteomes" id="UP000830167"/>
    </source>
</evidence>
<dbReference type="RefSeq" id="WP_347436245.1">
    <property type="nucleotide sequence ID" value="NZ_CP089291.1"/>
</dbReference>
<feature type="transmembrane region" description="Helical" evidence="6">
    <location>
        <begin position="9"/>
        <end position="30"/>
    </location>
</feature>
<dbReference type="Gene3D" id="1.20.1250.20">
    <property type="entry name" value="MFS general substrate transporter like domains"/>
    <property type="match status" value="1"/>
</dbReference>
<dbReference type="SUPFAM" id="SSF103473">
    <property type="entry name" value="MFS general substrate transporter"/>
    <property type="match status" value="1"/>
</dbReference>
<feature type="transmembrane region" description="Helical" evidence="6">
    <location>
        <begin position="232"/>
        <end position="251"/>
    </location>
</feature>
<organism evidence="8 9">
    <name type="scientific">Fodinisporobacter ferrooxydans</name>
    <dbReference type="NCBI Taxonomy" id="2901836"/>
    <lineage>
        <taxon>Bacteria</taxon>
        <taxon>Bacillati</taxon>
        <taxon>Bacillota</taxon>
        <taxon>Bacilli</taxon>
        <taxon>Bacillales</taxon>
        <taxon>Alicyclobacillaceae</taxon>
        <taxon>Fodinisporobacter</taxon>
    </lineage>
</organism>
<keyword evidence="3 6" id="KW-0812">Transmembrane</keyword>
<feature type="transmembrane region" description="Helical" evidence="6">
    <location>
        <begin position="350"/>
        <end position="372"/>
    </location>
</feature>
<name>A0ABY4CGD8_9BACL</name>
<evidence type="ECO:0000313" key="8">
    <source>
        <dbReference type="EMBL" id="UOF89555.1"/>
    </source>
</evidence>
<comment type="subcellular location">
    <subcellularLocation>
        <location evidence="1">Cell membrane</location>
        <topology evidence="1">Multi-pass membrane protein</topology>
    </subcellularLocation>
</comment>
<evidence type="ECO:0000256" key="1">
    <source>
        <dbReference type="ARBA" id="ARBA00004651"/>
    </source>
</evidence>
<evidence type="ECO:0000256" key="4">
    <source>
        <dbReference type="ARBA" id="ARBA00022989"/>
    </source>
</evidence>
<dbReference type="PROSITE" id="PS50850">
    <property type="entry name" value="MFS"/>
    <property type="match status" value="1"/>
</dbReference>
<keyword evidence="4 6" id="KW-1133">Transmembrane helix</keyword>